<protein>
    <recommendedName>
        <fullName evidence="5">3-hydroxyisobutyrate dehydrogenase</fullName>
    </recommendedName>
</protein>
<dbReference type="InterPro" id="IPR013328">
    <property type="entry name" value="6PGD_dom2"/>
</dbReference>
<dbReference type="Gene3D" id="3.40.50.720">
    <property type="entry name" value="NAD(P)-binding Rossmann-like Domain"/>
    <property type="match status" value="1"/>
</dbReference>
<dbReference type="InterPro" id="IPR029154">
    <property type="entry name" value="HIBADH-like_NADP-bd"/>
</dbReference>
<dbReference type="GO" id="GO:0016491">
    <property type="term" value="F:oxidoreductase activity"/>
    <property type="evidence" value="ECO:0007669"/>
    <property type="project" value="InterPro"/>
</dbReference>
<dbReference type="PROSITE" id="PS00895">
    <property type="entry name" value="3_HYDROXYISOBUT_DH"/>
    <property type="match status" value="1"/>
</dbReference>
<reference evidence="3" key="1">
    <citation type="journal article" date="2020" name="Stud. Mycol.">
        <title>101 Dothideomycetes genomes: a test case for predicting lifestyles and emergence of pathogens.</title>
        <authorList>
            <person name="Haridas S."/>
            <person name="Albert R."/>
            <person name="Binder M."/>
            <person name="Bloem J."/>
            <person name="Labutti K."/>
            <person name="Salamov A."/>
            <person name="Andreopoulos B."/>
            <person name="Baker S."/>
            <person name="Barry K."/>
            <person name="Bills G."/>
            <person name="Bluhm B."/>
            <person name="Cannon C."/>
            <person name="Castanera R."/>
            <person name="Culley D."/>
            <person name="Daum C."/>
            <person name="Ezra D."/>
            <person name="Gonzalez J."/>
            <person name="Henrissat B."/>
            <person name="Kuo A."/>
            <person name="Liang C."/>
            <person name="Lipzen A."/>
            <person name="Lutzoni F."/>
            <person name="Magnuson J."/>
            <person name="Mondo S."/>
            <person name="Nolan M."/>
            <person name="Ohm R."/>
            <person name="Pangilinan J."/>
            <person name="Park H.-J."/>
            <person name="Ramirez L."/>
            <person name="Alfaro M."/>
            <person name="Sun H."/>
            <person name="Tritt A."/>
            <person name="Yoshinaga Y."/>
            <person name="Zwiers L.-H."/>
            <person name="Turgeon B."/>
            <person name="Goodwin S."/>
            <person name="Spatafora J."/>
            <person name="Crous P."/>
            <person name="Grigoriev I."/>
        </authorList>
    </citation>
    <scope>NUCLEOTIDE SEQUENCE</scope>
    <source>
        <strain evidence="3">CBS 260.36</strain>
    </source>
</reference>
<organism evidence="3 4">
    <name type="scientific">Myriangium duriaei CBS 260.36</name>
    <dbReference type="NCBI Taxonomy" id="1168546"/>
    <lineage>
        <taxon>Eukaryota</taxon>
        <taxon>Fungi</taxon>
        <taxon>Dikarya</taxon>
        <taxon>Ascomycota</taxon>
        <taxon>Pezizomycotina</taxon>
        <taxon>Dothideomycetes</taxon>
        <taxon>Dothideomycetidae</taxon>
        <taxon>Myriangiales</taxon>
        <taxon>Myriangiaceae</taxon>
        <taxon>Myriangium</taxon>
    </lineage>
</organism>
<dbReference type="InterPro" id="IPR008927">
    <property type="entry name" value="6-PGluconate_DH-like_C_sf"/>
</dbReference>
<comment type="caution">
    <text evidence="3">The sequence shown here is derived from an EMBL/GenBank/DDBJ whole genome shotgun (WGS) entry which is preliminary data.</text>
</comment>
<name>A0A9P4MJ81_9PEZI</name>
<dbReference type="SUPFAM" id="SSF51735">
    <property type="entry name" value="NAD(P)-binding Rossmann-fold domains"/>
    <property type="match status" value="1"/>
</dbReference>
<dbReference type="AlphaFoldDB" id="A0A9P4MJ81"/>
<dbReference type="Pfam" id="PF03446">
    <property type="entry name" value="NAD_binding_2"/>
    <property type="match status" value="1"/>
</dbReference>
<dbReference type="SUPFAM" id="SSF48179">
    <property type="entry name" value="6-phosphogluconate dehydrogenase C-terminal domain-like"/>
    <property type="match status" value="2"/>
</dbReference>
<dbReference type="InterPro" id="IPR002204">
    <property type="entry name" value="3-OH-isobutyrate_DH-rel_CS"/>
</dbReference>
<feature type="domain" description="3-hydroxyisobutyrate dehydrogenase-like NAD-binding" evidence="2">
    <location>
        <begin position="322"/>
        <end position="421"/>
    </location>
</feature>
<dbReference type="InterPro" id="IPR006115">
    <property type="entry name" value="6PGDH_NADP-bd"/>
</dbReference>
<dbReference type="Proteomes" id="UP000799439">
    <property type="component" value="Unassembled WGS sequence"/>
</dbReference>
<dbReference type="GO" id="GO:0050661">
    <property type="term" value="F:NADP binding"/>
    <property type="evidence" value="ECO:0007669"/>
    <property type="project" value="InterPro"/>
</dbReference>
<dbReference type="PANTHER" id="PTHR43060:SF17">
    <property type="entry name" value="L-THREONATE DEHYDROGENASE"/>
    <property type="match status" value="1"/>
</dbReference>
<evidence type="ECO:0000313" key="3">
    <source>
        <dbReference type="EMBL" id="KAF2155022.1"/>
    </source>
</evidence>
<dbReference type="PANTHER" id="PTHR43060">
    <property type="entry name" value="3-HYDROXYISOBUTYRATE DEHYDROGENASE-LIKE 1, MITOCHONDRIAL-RELATED"/>
    <property type="match status" value="1"/>
</dbReference>
<sequence>MSSPSDPATKKLSFFGLGAMGGGMAAHLARSGYHVTGYDLYTPLVDTLVSTGGHAAPTPAEAASSAPVALIMVATMYQADALLFEGSHPALPSLPESALLILHSTCPPSYPPALRARLDASGRPDVRLLDCPVSGGTIRAGNGTLSIFASGPESDLAAAEPILNTLSANLYTIPGGLSAGQKTKAIHQLLAATNIISASEALGLATYAGLDTQAVFDTVSAGRGASFMFANRGPHMLAADWSVLSAVAIIWKDAGIVVDAARDAKCPVPLATAAEQLYSMGNSRGLLREDDAKLVSMYLPKADAGAVAKLKGNGTKEGKGGVTAETVADLLAGIHLAASVEAMYFCKALEVDRRVMAEIVSKAAGWCAMFTEHVPAMLVGDEWTLARCKGTDVVRRKLEAAVDTCRAIGFPCQMGVTALNQYYFAGLA</sequence>
<feature type="domain" description="3-hydroxyisobutyrate dehydrogenase-like NAD-binding" evidence="2">
    <location>
        <begin position="179"/>
        <end position="297"/>
    </location>
</feature>
<keyword evidence="4" id="KW-1185">Reference proteome</keyword>
<evidence type="ECO:0008006" key="5">
    <source>
        <dbReference type="Google" id="ProtNLM"/>
    </source>
</evidence>
<dbReference type="GO" id="GO:0051287">
    <property type="term" value="F:NAD binding"/>
    <property type="evidence" value="ECO:0007669"/>
    <property type="project" value="InterPro"/>
</dbReference>
<evidence type="ECO:0000259" key="2">
    <source>
        <dbReference type="Pfam" id="PF14833"/>
    </source>
</evidence>
<proteinExistence type="predicted"/>
<dbReference type="Pfam" id="PF14833">
    <property type="entry name" value="NAD_binding_11"/>
    <property type="match status" value="2"/>
</dbReference>
<gene>
    <name evidence="3" type="ORF">K461DRAFT_253198</name>
</gene>
<dbReference type="OrthoDB" id="48988at2759"/>
<accession>A0A9P4MJ81</accession>
<feature type="domain" description="6-phosphogluconate dehydrogenase NADP-binding" evidence="1">
    <location>
        <begin position="12"/>
        <end position="171"/>
    </location>
</feature>
<dbReference type="Gene3D" id="1.10.1040.10">
    <property type="entry name" value="N-(1-d-carboxylethyl)-l-norvaline Dehydrogenase, domain 2"/>
    <property type="match status" value="2"/>
</dbReference>
<evidence type="ECO:0000313" key="4">
    <source>
        <dbReference type="Proteomes" id="UP000799439"/>
    </source>
</evidence>
<dbReference type="InterPro" id="IPR036291">
    <property type="entry name" value="NAD(P)-bd_dom_sf"/>
</dbReference>
<evidence type="ECO:0000259" key="1">
    <source>
        <dbReference type="Pfam" id="PF03446"/>
    </source>
</evidence>
<dbReference type="EMBL" id="ML996083">
    <property type="protein sequence ID" value="KAF2155022.1"/>
    <property type="molecule type" value="Genomic_DNA"/>
</dbReference>